<name>A0AA49GRY2_9BACT</name>
<evidence type="ECO:0000313" key="1">
    <source>
        <dbReference type="EMBL" id="WKN38809.1"/>
    </source>
</evidence>
<sequence>MKNFLWLIFMYLGGLSLISCTEDDTSASCGKWEVEINNPDATARVEGGKLIIDIENPHSDKDVRLIQHQAADSGTPNIAMSIIINEFSWQGVDGKASSDAQISASFAYQVSPENKVMESIYGAYKSTYKVGGKEVFSRMEGNGRVPLELLYSSVGSEAAFERDDRTFPITASAAPKSAYVDFGINPALTRQSPTQSIHVEIDMIAFDKYTDNKRPIVLASGYNATNYGFYQDPFDCNSLIK</sequence>
<organism evidence="1">
    <name type="scientific">Roseihalotalea indica</name>
    <dbReference type="NCBI Taxonomy" id="2867963"/>
    <lineage>
        <taxon>Bacteria</taxon>
        <taxon>Pseudomonadati</taxon>
        <taxon>Bacteroidota</taxon>
        <taxon>Cytophagia</taxon>
        <taxon>Cytophagales</taxon>
        <taxon>Catalimonadaceae</taxon>
        <taxon>Roseihalotalea</taxon>
    </lineage>
</organism>
<reference evidence="1" key="1">
    <citation type="journal article" date="2023" name="Comput. Struct. Biotechnol. J.">
        <title>Discovery of a novel marine Bacteroidetes with a rich repertoire of carbohydrate-active enzymes.</title>
        <authorList>
            <person name="Chen B."/>
            <person name="Liu G."/>
            <person name="Chen Q."/>
            <person name="Wang H."/>
            <person name="Liu L."/>
            <person name="Tang K."/>
        </authorList>
    </citation>
    <scope>NUCLEOTIDE SEQUENCE</scope>
    <source>
        <strain evidence="1">TK19036</strain>
    </source>
</reference>
<proteinExistence type="predicted"/>
<gene>
    <name evidence="1" type="ORF">K4G66_08845</name>
</gene>
<dbReference type="AlphaFoldDB" id="A0AA49GRY2"/>
<accession>A0AA49GRY2</accession>
<protein>
    <submittedName>
        <fullName evidence="1">Uncharacterized protein</fullName>
    </submittedName>
</protein>
<dbReference type="PROSITE" id="PS51257">
    <property type="entry name" value="PROKAR_LIPOPROTEIN"/>
    <property type="match status" value="1"/>
</dbReference>
<reference evidence="1" key="2">
    <citation type="journal article" date="2024" name="Antonie Van Leeuwenhoek">
        <title>Roseihalotalea indica gen. nov., sp. nov., a halophilic Bacteroidetes from mesopelagic Southwest Indian Ocean with higher carbohydrate metabolic potential.</title>
        <authorList>
            <person name="Chen B."/>
            <person name="Zhang M."/>
            <person name="Lin D."/>
            <person name="Ye J."/>
            <person name="Tang K."/>
        </authorList>
    </citation>
    <scope>NUCLEOTIDE SEQUENCE</scope>
    <source>
        <strain evidence="1">TK19036</strain>
    </source>
</reference>
<dbReference type="EMBL" id="CP120682">
    <property type="protein sequence ID" value="WKN38809.1"/>
    <property type="molecule type" value="Genomic_DNA"/>
</dbReference>